<evidence type="ECO:0000313" key="2">
    <source>
        <dbReference type="Proteomes" id="UP000323188"/>
    </source>
</evidence>
<proteinExistence type="predicted"/>
<dbReference type="RefSeq" id="WP_154919649.1">
    <property type="nucleotide sequence ID" value="NZ_VUOE01000002.1"/>
</dbReference>
<dbReference type="AlphaFoldDB" id="A0A5B2TSA3"/>
<evidence type="ECO:0000313" key="1">
    <source>
        <dbReference type="EMBL" id="KAA2217194.1"/>
    </source>
</evidence>
<dbReference type="Proteomes" id="UP000323188">
    <property type="component" value="Unassembled WGS sequence"/>
</dbReference>
<reference evidence="1 2" key="1">
    <citation type="submission" date="2019-09" db="EMBL/GenBank/DDBJ databases">
        <authorList>
            <person name="Khan S.A."/>
            <person name="Jeon C.O."/>
            <person name="Chun B.H."/>
            <person name="Jeong S.E."/>
        </authorList>
    </citation>
    <scope>NUCLEOTIDE SEQUENCE [LARGE SCALE GENOMIC DNA]</scope>
    <source>
        <strain evidence="1 2">KCTC 42508</strain>
    </source>
</reference>
<accession>A0A5B2TSA3</accession>
<comment type="caution">
    <text evidence="1">The sequence shown here is derived from an EMBL/GenBank/DDBJ whole genome shotgun (WGS) entry which is preliminary data.</text>
</comment>
<dbReference type="EMBL" id="VUOE01000002">
    <property type="protein sequence ID" value="KAA2217194.1"/>
    <property type="molecule type" value="Genomic_DNA"/>
</dbReference>
<sequence length="263" mass="30854">MGCFDIAIERSTNHLKYRGLRLWTNRMDETVMSFFERFTKKKLDDFFRITDSFYDAIPVETYDYLFLNKYGISFHDVRGLIMSKNADLIHPLGYALARLTPEEMPIFMRSYRAIAEMSEEVLELTRRQLIDAIEAPTVNAFDAAMVLEKYGIDLPVGINKFAPDLSDWVHRIDGNPMQIKIKMTGCRANDDRLAIRMLEELYNIKIDPNTFKNTHVWHHLDDFDLKTGECTLQLISKNLHNDIIGKHIGSVRIWEEFFKIKYK</sequence>
<name>A0A5B2TSA3_9FLAO</name>
<gene>
    <name evidence="1" type="ORF">F0361_14625</name>
</gene>
<dbReference type="Pfam" id="PF14414">
    <property type="entry name" value="WHH"/>
    <property type="match status" value="1"/>
</dbReference>
<organism evidence="1 2">
    <name type="scientific">Maribacter flavus</name>
    <dbReference type="NCBI Taxonomy" id="1658664"/>
    <lineage>
        <taxon>Bacteria</taxon>
        <taxon>Pseudomonadati</taxon>
        <taxon>Bacteroidota</taxon>
        <taxon>Flavobacteriia</taxon>
        <taxon>Flavobacteriales</taxon>
        <taxon>Flavobacteriaceae</taxon>
        <taxon>Maribacter</taxon>
    </lineage>
</organism>
<protein>
    <submittedName>
        <fullName evidence="1">Uncharacterized protein</fullName>
    </submittedName>
</protein>
<dbReference type="InterPro" id="IPR032869">
    <property type="entry name" value="WHH_dom_containing"/>
</dbReference>